<proteinExistence type="predicted"/>
<evidence type="ECO:0000313" key="3">
    <source>
        <dbReference type="Proteomes" id="UP000283269"/>
    </source>
</evidence>
<feature type="compositionally biased region" description="Basic and acidic residues" evidence="1">
    <location>
        <begin position="232"/>
        <end position="243"/>
    </location>
</feature>
<feature type="compositionally biased region" description="Polar residues" evidence="1">
    <location>
        <begin position="852"/>
        <end position="863"/>
    </location>
</feature>
<gene>
    <name evidence="2" type="ORF">CVT25_002257</name>
</gene>
<accession>A0A409XWE2</accession>
<feature type="compositionally biased region" description="Basic residues" evidence="1">
    <location>
        <begin position="218"/>
        <end position="231"/>
    </location>
</feature>
<dbReference type="GO" id="GO:0008270">
    <property type="term" value="F:zinc ion binding"/>
    <property type="evidence" value="ECO:0007669"/>
    <property type="project" value="InterPro"/>
</dbReference>
<dbReference type="GO" id="GO:0000981">
    <property type="term" value="F:DNA-binding transcription factor activity, RNA polymerase II-specific"/>
    <property type="evidence" value="ECO:0007669"/>
    <property type="project" value="InterPro"/>
</dbReference>
<reference evidence="2 3" key="1">
    <citation type="journal article" date="2018" name="Evol. Lett.">
        <title>Horizontal gene cluster transfer increased hallucinogenic mushroom diversity.</title>
        <authorList>
            <person name="Reynolds H.T."/>
            <person name="Vijayakumar V."/>
            <person name="Gluck-Thaler E."/>
            <person name="Korotkin H.B."/>
            <person name="Matheny P.B."/>
            <person name="Slot J.C."/>
        </authorList>
    </citation>
    <scope>NUCLEOTIDE SEQUENCE [LARGE SCALE GENOMIC DNA]</scope>
    <source>
        <strain evidence="2 3">2631</strain>
    </source>
</reference>
<keyword evidence="3" id="KW-1185">Reference proteome</keyword>
<protein>
    <submittedName>
        <fullName evidence="2">Uncharacterized protein</fullName>
    </submittedName>
</protein>
<feature type="compositionally biased region" description="Polar residues" evidence="1">
    <location>
        <begin position="379"/>
        <end position="404"/>
    </location>
</feature>
<name>A0A409XWE2_PSICY</name>
<evidence type="ECO:0000256" key="1">
    <source>
        <dbReference type="SAM" id="MobiDB-lite"/>
    </source>
</evidence>
<dbReference type="Proteomes" id="UP000283269">
    <property type="component" value="Unassembled WGS sequence"/>
</dbReference>
<feature type="region of interest" description="Disordered" evidence="1">
    <location>
        <begin position="207"/>
        <end position="278"/>
    </location>
</feature>
<feature type="region of interest" description="Disordered" evidence="1">
    <location>
        <begin position="822"/>
        <end position="884"/>
    </location>
</feature>
<dbReference type="InParanoid" id="A0A409XWE2"/>
<sequence length="884" mass="94971">MSISMNIPSAAEFLNALRNVDNRIRGALTDGDIAKEIKALKAQLVSNKISISVLSDDERIQNQIFALHALTGPEVAHLKPAFNTPMFFWGFLKAWKEVKQGGRTAEFLMKHRQNLGAFDNVVSGPIFSPPVITEVQSSAKKNIEASLKPAQISNPLAIEQQPTGAENTKRIRHWPLRYRSKSAEEVIVVGERAQQVSTENLYVLPKGLSTKMREPRTRGRHVSRNRGRQVARKQDRNIGAHQKEHQRRKSSADSNAPRPPAHIDQSEPNDDTKGRPVPVAGRLNNAACDHCRKANAECYDRANGHGACWRCSKFKVKCSLGPGGYLQHERTKSATTKIKLKSKPIVESSDEPSTEPEEDYESDDDIHTSNQPPVPKQQVAESSRPSRTRAITSSQPRHIESATSDEACVPRLSALEKGKSREIQADDADEELCARVDAVESTLLTVAADASTALSMAYDCNESCHQLEQASAHGPNTGLGHRVTRLEGKMDDILENFKRLEERYADIAGILQQLRPNAIYDASKRRAPEPTLFMFEENITDGSVSVAVETHGSVSNVAITTGGAETMSAVTAPDNRSEVMASAGLLTSAPTIPYIPPSMQMATTASAADHILATTSAPAENVRCTSPVAILGPTSSTADNESATISLPAPNLKSKATTMLSGPTSVAAIALATTLIQSHSAECTSPVTITCAADTVLSAPNHNCSANYPDAIDDIQVDNDGAMQDIPAGSSVRKCVIPTVQLIPPTPNNSQEQAAYGTTVIVAATPQGTSDATTCLSSAVATIGVPRLSQEFKPTLVNDTSPISGPVHIGSAVLHSATSNPFQTSTSLLAPPSATDHEPLTPRRSPRLASPGRSQSVSRSPTPSKRHLDDISAEGGKRKRHHQE</sequence>
<dbReference type="AlphaFoldDB" id="A0A409XWE2"/>
<comment type="caution">
    <text evidence="2">The sequence shown here is derived from an EMBL/GenBank/DDBJ whole genome shotgun (WGS) entry which is preliminary data.</text>
</comment>
<dbReference type="CDD" id="cd00067">
    <property type="entry name" value="GAL4"/>
    <property type="match status" value="1"/>
</dbReference>
<dbReference type="InterPro" id="IPR001138">
    <property type="entry name" value="Zn2Cys6_DnaBD"/>
</dbReference>
<organism evidence="2 3">
    <name type="scientific">Psilocybe cyanescens</name>
    <dbReference type="NCBI Taxonomy" id="93625"/>
    <lineage>
        <taxon>Eukaryota</taxon>
        <taxon>Fungi</taxon>
        <taxon>Dikarya</taxon>
        <taxon>Basidiomycota</taxon>
        <taxon>Agaricomycotina</taxon>
        <taxon>Agaricomycetes</taxon>
        <taxon>Agaricomycetidae</taxon>
        <taxon>Agaricales</taxon>
        <taxon>Agaricineae</taxon>
        <taxon>Strophariaceae</taxon>
        <taxon>Psilocybe</taxon>
    </lineage>
</organism>
<evidence type="ECO:0000313" key="2">
    <source>
        <dbReference type="EMBL" id="PPQ95070.1"/>
    </source>
</evidence>
<feature type="compositionally biased region" description="Acidic residues" evidence="1">
    <location>
        <begin position="348"/>
        <end position="364"/>
    </location>
</feature>
<feature type="region of interest" description="Disordered" evidence="1">
    <location>
        <begin position="337"/>
        <end position="407"/>
    </location>
</feature>
<dbReference type="EMBL" id="NHYD01000128">
    <property type="protein sequence ID" value="PPQ95070.1"/>
    <property type="molecule type" value="Genomic_DNA"/>
</dbReference>